<dbReference type="SMART" id="SM00343">
    <property type="entry name" value="ZnF_C2HC"/>
    <property type="match status" value="2"/>
</dbReference>
<proteinExistence type="predicted"/>
<dbReference type="OrthoDB" id="5984815at2759"/>
<dbReference type="PANTHER" id="PTHR47331">
    <property type="entry name" value="PHD-TYPE DOMAIN-CONTAINING PROTEIN"/>
    <property type="match status" value="1"/>
</dbReference>
<feature type="compositionally biased region" description="Polar residues" evidence="1">
    <location>
        <begin position="167"/>
        <end position="178"/>
    </location>
</feature>
<dbReference type="AlphaFoldDB" id="A0A6S7HBN6"/>
<feature type="region of interest" description="Disordered" evidence="1">
    <location>
        <begin position="145"/>
        <end position="195"/>
    </location>
</feature>
<dbReference type="PANTHER" id="PTHR47331:SF5">
    <property type="entry name" value="RIBONUCLEASE H"/>
    <property type="match status" value="1"/>
</dbReference>
<keyword evidence="3" id="KW-1185">Reference proteome</keyword>
<sequence length="368" mass="41685">MLYLLLIEKIPQSMLASYFRWLTEKCKEETLEALSDWMVEEAEFLIRALETRKGMATKKTPTDRRTHRSFAAVNNGRERSCVCCNKFGHGEWNCTKFNDGTVRQRWTLAKERKLCYRCLSERHLGKDCPRTQVCGREGCKSNHHQLLHESGTQDQKKKVNQDGEGKISQSPPSRSLQSVPDLKAENSSALEQPTGAEKKTYIATLASSKSSKEVVSFRTVPVWLKANGQKIRVNAVLDDPSSASYISEEVAGGLGLSAPYEPVTVQVLNENIETFDTMPVDLILENSDGNVRVPFQVFTCPRQITGSYKVVDWRRYQKRWSHLGVCDFPEATVDPLVDVLIGQDQVDLHYARCDVRGKPGEPSRDWVR</sequence>
<dbReference type="GO" id="GO:0008270">
    <property type="term" value="F:zinc ion binding"/>
    <property type="evidence" value="ECO:0007669"/>
    <property type="project" value="InterPro"/>
</dbReference>
<protein>
    <submittedName>
        <fullName evidence="2">Nucleotide-binding oligomerization domain-containing 2</fullName>
    </submittedName>
</protein>
<accession>A0A6S7HBN6</accession>
<comment type="caution">
    <text evidence="2">The sequence shown here is derived from an EMBL/GenBank/DDBJ whole genome shotgun (WGS) entry which is preliminary data.</text>
</comment>
<dbReference type="PROSITE" id="PS50158">
    <property type="entry name" value="ZF_CCHC"/>
    <property type="match status" value="1"/>
</dbReference>
<dbReference type="Proteomes" id="UP001152795">
    <property type="component" value="Unassembled WGS sequence"/>
</dbReference>
<feature type="compositionally biased region" description="Basic and acidic residues" evidence="1">
    <location>
        <begin position="154"/>
        <end position="165"/>
    </location>
</feature>
<dbReference type="InterPro" id="IPR001878">
    <property type="entry name" value="Znf_CCHC"/>
</dbReference>
<dbReference type="GO" id="GO:0003676">
    <property type="term" value="F:nucleic acid binding"/>
    <property type="evidence" value="ECO:0007669"/>
    <property type="project" value="InterPro"/>
</dbReference>
<evidence type="ECO:0000313" key="3">
    <source>
        <dbReference type="Proteomes" id="UP001152795"/>
    </source>
</evidence>
<organism evidence="2 3">
    <name type="scientific">Paramuricea clavata</name>
    <name type="common">Red gorgonian</name>
    <name type="synonym">Violescent sea-whip</name>
    <dbReference type="NCBI Taxonomy" id="317549"/>
    <lineage>
        <taxon>Eukaryota</taxon>
        <taxon>Metazoa</taxon>
        <taxon>Cnidaria</taxon>
        <taxon>Anthozoa</taxon>
        <taxon>Octocorallia</taxon>
        <taxon>Malacalcyonacea</taxon>
        <taxon>Plexauridae</taxon>
        <taxon>Paramuricea</taxon>
    </lineage>
</organism>
<reference evidence="2" key="1">
    <citation type="submission" date="2020-04" db="EMBL/GenBank/DDBJ databases">
        <authorList>
            <person name="Alioto T."/>
            <person name="Alioto T."/>
            <person name="Gomez Garrido J."/>
        </authorList>
    </citation>
    <scope>NUCLEOTIDE SEQUENCE</scope>
    <source>
        <strain evidence="2">A484AB</strain>
    </source>
</reference>
<dbReference type="Gene3D" id="4.10.60.10">
    <property type="entry name" value="Zinc finger, CCHC-type"/>
    <property type="match status" value="1"/>
</dbReference>
<gene>
    <name evidence="2" type="ORF">PACLA_8A070960</name>
</gene>
<evidence type="ECO:0000313" key="2">
    <source>
        <dbReference type="EMBL" id="CAB4001639.1"/>
    </source>
</evidence>
<dbReference type="EMBL" id="CACRXK020004143">
    <property type="protein sequence ID" value="CAB4001639.1"/>
    <property type="molecule type" value="Genomic_DNA"/>
</dbReference>
<evidence type="ECO:0000256" key="1">
    <source>
        <dbReference type="SAM" id="MobiDB-lite"/>
    </source>
</evidence>
<name>A0A6S7HBN6_PARCT</name>